<feature type="region of interest" description="Disordered" evidence="1">
    <location>
        <begin position="34"/>
        <end position="72"/>
    </location>
</feature>
<evidence type="ECO:0000313" key="3">
    <source>
        <dbReference type="Proteomes" id="UP000799772"/>
    </source>
</evidence>
<dbReference type="Proteomes" id="UP000799772">
    <property type="component" value="Unassembled WGS sequence"/>
</dbReference>
<dbReference type="OrthoDB" id="654211at2759"/>
<name>A0A9P4M7U1_9PEZI</name>
<sequence length="232" mass="25794">MSDNGYSMPDLQHQDFFDWEQYYGYDGSAEAGGALDDVEPGISFGPHCPPNQITQNPPPTALQPKEPDPPVGSDTLTVRAPQWPQHDTTISLHPTPHAWPMILATAPFLSGVVGVEGWNYPKPDLQSPQESLIGISISQFEQEEFRFESGARLISDGSRAHSSEKTPTNEEGLKCSFTVCQDNKITFKRKYELKRHIRTKHSSGESHFLCPVSDCEATTLMPPSNVWRKSVP</sequence>
<comment type="caution">
    <text evidence="2">The sequence shown here is derived from an EMBL/GenBank/DDBJ whole genome shotgun (WGS) entry which is preliminary data.</text>
</comment>
<protein>
    <submittedName>
        <fullName evidence="2">Uncharacterized protein</fullName>
    </submittedName>
</protein>
<dbReference type="EMBL" id="ML978130">
    <property type="protein sequence ID" value="KAF2096144.1"/>
    <property type="molecule type" value="Genomic_DNA"/>
</dbReference>
<dbReference type="AlphaFoldDB" id="A0A9P4M7U1"/>
<accession>A0A9P4M7U1</accession>
<reference evidence="2" key="1">
    <citation type="journal article" date="2020" name="Stud. Mycol.">
        <title>101 Dothideomycetes genomes: a test case for predicting lifestyles and emergence of pathogens.</title>
        <authorList>
            <person name="Haridas S."/>
            <person name="Albert R."/>
            <person name="Binder M."/>
            <person name="Bloem J."/>
            <person name="Labutti K."/>
            <person name="Salamov A."/>
            <person name="Andreopoulos B."/>
            <person name="Baker S."/>
            <person name="Barry K."/>
            <person name="Bills G."/>
            <person name="Bluhm B."/>
            <person name="Cannon C."/>
            <person name="Castanera R."/>
            <person name="Culley D."/>
            <person name="Daum C."/>
            <person name="Ezra D."/>
            <person name="Gonzalez J."/>
            <person name="Henrissat B."/>
            <person name="Kuo A."/>
            <person name="Liang C."/>
            <person name="Lipzen A."/>
            <person name="Lutzoni F."/>
            <person name="Magnuson J."/>
            <person name="Mondo S."/>
            <person name="Nolan M."/>
            <person name="Ohm R."/>
            <person name="Pangilinan J."/>
            <person name="Park H.-J."/>
            <person name="Ramirez L."/>
            <person name="Alfaro M."/>
            <person name="Sun H."/>
            <person name="Tritt A."/>
            <person name="Yoshinaga Y."/>
            <person name="Zwiers L.-H."/>
            <person name="Turgeon B."/>
            <person name="Goodwin S."/>
            <person name="Spatafora J."/>
            <person name="Crous P."/>
            <person name="Grigoriev I."/>
        </authorList>
    </citation>
    <scope>NUCLEOTIDE SEQUENCE</scope>
    <source>
        <strain evidence="2">CBS 133067</strain>
    </source>
</reference>
<evidence type="ECO:0000313" key="2">
    <source>
        <dbReference type="EMBL" id="KAF2096144.1"/>
    </source>
</evidence>
<organism evidence="2 3">
    <name type="scientific">Rhizodiscina lignyota</name>
    <dbReference type="NCBI Taxonomy" id="1504668"/>
    <lineage>
        <taxon>Eukaryota</taxon>
        <taxon>Fungi</taxon>
        <taxon>Dikarya</taxon>
        <taxon>Ascomycota</taxon>
        <taxon>Pezizomycotina</taxon>
        <taxon>Dothideomycetes</taxon>
        <taxon>Pleosporomycetidae</taxon>
        <taxon>Aulographales</taxon>
        <taxon>Rhizodiscinaceae</taxon>
        <taxon>Rhizodiscina</taxon>
    </lineage>
</organism>
<evidence type="ECO:0000256" key="1">
    <source>
        <dbReference type="SAM" id="MobiDB-lite"/>
    </source>
</evidence>
<gene>
    <name evidence="2" type="ORF">NA57DRAFT_78914</name>
</gene>
<keyword evidence="3" id="KW-1185">Reference proteome</keyword>
<proteinExistence type="predicted"/>